<evidence type="ECO:0000256" key="3">
    <source>
        <dbReference type="ARBA" id="ARBA00022452"/>
    </source>
</evidence>
<sequence>MKNNLLKKMFFVAIMLTSSVIFAQTVSGTVSDNNGPLPGASVVVKGTTNGGDTDFDGKFSLDNVAADAVLVVSFLGYETQEIAVAGRSQIDVVLIAGSESLEEVTVTALGITRERKSLGYSVQEVKGDVLAERSETNVTNALSGQVAGLQVMRSSNGPAGSSKIIIRGNNSLTGDNQPLIVIDGVPVDNSGGANADFWNPTQDTGNGLGDINSNDIETISVLKGASAAALYGSRGGNGVILITTKTGRQSDGLGITYSATLGTTNTFMAPDMQNVFGQGSEGIFDPVSGSSWGPKAEGQTVTDWEGKQVPLNIHDNIDNFYEGGFTQDHSLSFQNRISNGTSLYTSANYLNDQSNIPGSTLERLNLTSRAVSVFGKTDNWTVDTKIQYINTIANNRPINGQNDRNSFGTIATLPRSLDIREFKDHTDEFGNMIWWSEGNGSNPYWAANNALSNDKRNRFILTGMLKNQINDWLSAEVRGGADIHNTVLDSKLYAGGRNSVTGRYSTGYRNFQENNFSAMVTASKNNLFGKFGGTALLGGNLMKQFRTSLSSSSGELVVPNLFSLNNGVNPPTVSQGRVERKMNSIYGTLQVNYDDFLYLDVTGRNDWTSTLSEDNRSFFYPSVSASFVLTELLDKNDGNPDWLNFAKFRGSYATVGNDMDPYQLYNFYSIGKDPNGNTTASSNSTKFNENIKSELIKSTEIGFETRMFNNRLYLDFAWYKTNATNQILRIPVDPLSGFTGSIVNAGDIQNTGFEITANGSIFDNPEGFSWDVNVNYSHNKNTIEELTDDVTQYGLGGFDNMSILAVSGGRYGEIHGTKFQRVEDEADPNFGAIIVDANGIPLGTSERFHVGDQEADALLGMTNSFSYKNFALSVLVDARIGGEIFSGTNRAIQQSGTGAATVVNGERADIVFDGVMDDGSGSYTQNTTGVSPQLYWGTLAARTGNLGITEHNIYDATNVRLRNIQLDYTFPSEWLGDSGIQRAKVGFSANNVWMISSNLNGVDPESVFATNSNATGFENLTSPTQRSFFFNVTLSF</sequence>
<keyword evidence="2 8" id="KW-0813">Transport</keyword>
<proteinExistence type="inferred from homology"/>
<dbReference type="NCBIfam" id="TIGR04057">
    <property type="entry name" value="SusC_RagA_signa"/>
    <property type="match status" value="1"/>
</dbReference>
<name>A0ABU2Y6A3_9FLAO</name>
<evidence type="ECO:0000256" key="8">
    <source>
        <dbReference type="PROSITE-ProRule" id="PRU01360"/>
    </source>
</evidence>
<dbReference type="NCBIfam" id="TIGR04056">
    <property type="entry name" value="OMP_RagA_SusC"/>
    <property type="match status" value="1"/>
</dbReference>
<dbReference type="SUPFAM" id="SSF49464">
    <property type="entry name" value="Carboxypeptidase regulatory domain-like"/>
    <property type="match status" value="1"/>
</dbReference>
<evidence type="ECO:0000259" key="11">
    <source>
        <dbReference type="Pfam" id="PF00593"/>
    </source>
</evidence>
<evidence type="ECO:0000256" key="10">
    <source>
        <dbReference type="SAM" id="SignalP"/>
    </source>
</evidence>
<feature type="domain" description="TonB-dependent receptor plug" evidence="12">
    <location>
        <begin position="116"/>
        <end position="239"/>
    </location>
</feature>
<dbReference type="Proteomes" id="UP001252186">
    <property type="component" value="Unassembled WGS sequence"/>
</dbReference>
<dbReference type="InterPro" id="IPR023997">
    <property type="entry name" value="TonB-dep_OMP_SusC/RagA_CS"/>
</dbReference>
<protein>
    <submittedName>
        <fullName evidence="13">SusC/RagA family TonB-linked outer membrane protein</fullName>
    </submittedName>
</protein>
<dbReference type="InterPro" id="IPR008969">
    <property type="entry name" value="CarboxyPept-like_regulatory"/>
</dbReference>
<evidence type="ECO:0000259" key="12">
    <source>
        <dbReference type="Pfam" id="PF07715"/>
    </source>
</evidence>
<gene>
    <name evidence="13" type="ORF">RM519_09980</name>
</gene>
<dbReference type="InterPro" id="IPR023996">
    <property type="entry name" value="TonB-dep_OMP_SusC/RagA"/>
</dbReference>
<dbReference type="RefSeq" id="WP_311593640.1">
    <property type="nucleotide sequence ID" value="NZ_JAVRHV010000004.1"/>
</dbReference>
<reference evidence="13 14" key="1">
    <citation type="submission" date="2023-09" db="EMBL/GenBank/DDBJ databases">
        <authorList>
            <person name="Rey-Velasco X."/>
        </authorList>
    </citation>
    <scope>NUCLEOTIDE SEQUENCE [LARGE SCALE GENOMIC DNA]</scope>
    <source>
        <strain evidence="13 14">P050</strain>
    </source>
</reference>
<keyword evidence="6 8" id="KW-0472">Membrane</keyword>
<dbReference type="EMBL" id="JAVRHV010000004">
    <property type="protein sequence ID" value="MDT0553572.1"/>
    <property type="molecule type" value="Genomic_DNA"/>
</dbReference>
<comment type="similarity">
    <text evidence="8 9">Belongs to the TonB-dependent receptor family.</text>
</comment>
<evidence type="ECO:0000256" key="7">
    <source>
        <dbReference type="ARBA" id="ARBA00023237"/>
    </source>
</evidence>
<keyword evidence="3 8" id="KW-1134">Transmembrane beta strand</keyword>
<keyword evidence="4 8" id="KW-0812">Transmembrane</keyword>
<evidence type="ECO:0000256" key="1">
    <source>
        <dbReference type="ARBA" id="ARBA00004571"/>
    </source>
</evidence>
<evidence type="ECO:0000256" key="4">
    <source>
        <dbReference type="ARBA" id="ARBA00022692"/>
    </source>
</evidence>
<dbReference type="Gene3D" id="2.60.40.1120">
    <property type="entry name" value="Carboxypeptidase-like, regulatory domain"/>
    <property type="match status" value="1"/>
</dbReference>
<evidence type="ECO:0000256" key="2">
    <source>
        <dbReference type="ARBA" id="ARBA00022448"/>
    </source>
</evidence>
<feature type="signal peptide" evidence="10">
    <location>
        <begin position="1"/>
        <end position="23"/>
    </location>
</feature>
<dbReference type="InterPro" id="IPR012910">
    <property type="entry name" value="Plug_dom"/>
</dbReference>
<dbReference type="Gene3D" id="2.170.130.10">
    <property type="entry name" value="TonB-dependent receptor, plug domain"/>
    <property type="match status" value="1"/>
</dbReference>
<keyword evidence="10" id="KW-0732">Signal</keyword>
<keyword evidence="14" id="KW-1185">Reference proteome</keyword>
<organism evidence="13 14">
    <name type="scientific">Urechidicola vernalis</name>
    <dbReference type="NCBI Taxonomy" id="3075600"/>
    <lineage>
        <taxon>Bacteria</taxon>
        <taxon>Pseudomonadati</taxon>
        <taxon>Bacteroidota</taxon>
        <taxon>Flavobacteriia</taxon>
        <taxon>Flavobacteriales</taxon>
        <taxon>Flavobacteriaceae</taxon>
        <taxon>Urechidicola</taxon>
    </lineage>
</organism>
<dbReference type="InterPro" id="IPR039426">
    <property type="entry name" value="TonB-dep_rcpt-like"/>
</dbReference>
<dbReference type="Gene3D" id="2.40.170.20">
    <property type="entry name" value="TonB-dependent receptor, beta-barrel domain"/>
    <property type="match status" value="1"/>
</dbReference>
<dbReference type="InterPro" id="IPR000531">
    <property type="entry name" value="Beta-barrel_TonB"/>
</dbReference>
<dbReference type="Pfam" id="PF07715">
    <property type="entry name" value="Plug"/>
    <property type="match status" value="1"/>
</dbReference>
<evidence type="ECO:0000256" key="5">
    <source>
        <dbReference type="ARBA" id="ARBA00023077"/>
    </source>
</evidence>
<dbReference type="SUPFAM" id="SSF56935">
    <property type="entry name" value="Porins"/>
    <property type="match status" value="1"/>
</dbReference>
<dbReference type="InterPro" id="IPR036942">
    <property type="entry name" value="Beta-barrel_TonB_sf"/>
</dbReference>
<dbReference type="InterPro" id="IPR037066">
    <property type="entry name" value="Plug_dom_sf"/>
</dbReference>
<evidence type="ECO:0000313" key="13">
    <source>
        <dbReference type="EMBL" id="MDT0553572.1"/>
    </source>
</evidence>
<accession>A0ABU2Y6A3</accession>
<evidence type="ECO:0000313" key="14">
    <source>
        <dbReference type="Proteomes" id="UP001252186"/>
    </source>
</evidence>
<dbReference type="Pfam" id="PF13715">
    <property type="entry name" value="CarbopepD_reg_2"/>
    <property type="match status" value="1"/>
</dbReference>
<evidence type="ECO:0000256" key="9">
    <source>
        <dbReference type="RuleBase" id="RU003357"/>
    </source>
</evidence>
<dbReference type="PROSITE" id="PS52016">
    <property type="entry name" value="TONB_DEPENDENT_REC_3"/>
    <property type="match status" value="1"/>
</dbReference>
<comment type="subcellular location">
    <subcellularLocation>
        <location evidence="1 8">Cell outer membrane</location>
        <topology evidence="1 8">Multi-pass membrane protein</topology>
    </subcellularLocation>
</comment>
<keyword evidence="5 9" id="KW-0798">TonB box</keyword>
<feature type="domain" description="TonB-dependent receptor-like beta-barrel" evidence="11">
    <location>
        <begin position="420"/>
        <end position="784"/>
    </location>
</feature>
<dbReference type="Pfam" id="PF00593">
    <property type="entry name" value="TonB_dep_Rec_b-barrel"/>
    <property type="match status" value="1"/>
</dbReference>
<evidence type="ECO:0000256" key="6">
    <source>
        <dbReference type="ARBA" id="ARBA00023136"/>
    </source>
</evidence>
<keyword evidence="7 8" id="KW-0998">Cell outer membrane</keyword>
<comment type="caution">
    <text evidence="13">The sequence shown here is derived from an EMBL/GenBank/DDBJ whole genome shotgun (WGS) entry which is preliminary data.</text>
</comment>
<feature type="chain" id="PRO_5046510935" evidence="10">
    <location>
        <begin position="24"/>
        <end position="1036"/>
    </location>
</feature>